<evidence type="ECO:0000313" key="1">
    <source>
        <dbReference type="EMBL" id="MBX7488318.1"/>
    </source>
</evidence>
<dbReference type="InterPro" id="IPR007459">
    <property type="entry name" value="DNA_pol3_chi"/>
</dbReference>
<dbReference type="SUPFAM" id="SSF102400">
    <property type="entry name" value="DNA polymerase III chi subunit"/>
    <property type="match status" value="1"/>
</dbReference>
<protein>
    <submittedName>
        <fullName evidence="1">DNA polymerase III subunit chi</fullName>
        <ecNumber evidence="1">2.7.7.7</ecNumber>
    </submittedName>
</protein>
<organism evidence="1 2">
    <name type="scientific">Qipengyuania pacifica</name>
    <dbReference type="NCBI Taxonomy" id="2860199"/>
    <lineage>
        <taxon>Bacteria</taxon>
        <taxon>Pseudomonadati</taxon>
        <taxon>Pseudomonadota</taxon>
        <taxon>Alphaproteobacteria</taxon>
        <taxon>Sphingomonadales</taxon>
        <taxon>Erythrobacteraceae</taxon>
        <taxon>Qipengyuania</taxon>
    </lineage>
</organism>
<dbReference type="Proteomes" id="UP000776651">
    <property type="component" value="Unassembled WGS sequence"/>
</dbReference>
<dbReference type="GO" id="GO:0003887">
    <property type="term" value="F:DNA-directed DNA polymerase activity"/>
    <property type="evidence" value="ECO:0007669"/>
    <property type="project" value="UniProtKB-EC"/>
</dbReference>
<dbReference type="PANTHER" id="PTHR38767">
    <property type="entry name" value="DNA POLYMERASE III SUBUNIT CHI"/>
    <property type="match status" value="1"/>
</dbReference>
<dbReference type="InterPro" id="IPR036768">
    <property type="entry name" value="PolIII_chi_sf"/>
</dbReference>
<dbReference type="PANTHER" id="PTHR38767:SF1">
    <property type="entry name" value="DNA POLYMERASE III SUBUNIT CHI"/>
    <property type="match status" value="1"/>
</dbReference>
<keyword evidence="1" id="KW-0548">Nucleotidyltransferase</keyword>
<evidence type="ECO:0000313" key="2">
    <source>
        <dbReference type="Proteomes" id="UP000776651"/>
    </source>
</evidence>
<gene>
    <name evidence="1" type="ORF">K3177_07305</name>
</gene>
<accession>A0ABS7JF84</accession>
<dbReference type="EC" id="2.7.7.7" evidence="1"/>
<keyword evidence="1" id="KW-0808">Transferase</keyword>
<sequence length="149" mass="16816">MSQTRVDFYQLSRDPVDVTVAKLARKVLQAGERLVVVSEDEDQRTRLSKVLWEQGGAAFLANGMADSPHAARQPILLSANCDAPNEARMAMIVDGRWRDEALAFDRVLLMFDAAQRDAAADLWRRFAKDDAIDNRINKQDENGAWREGR</sequence>
<dbReference type="Gene3D" id="3.40.50.10110">
    <property type="entry name" value="DNA polymerase III subunit chi"/>
    <property type="match status" value="1"/>
</dbReference>
<name>A0ABS7JF84_9SPHN</name>
<keyword evidence="2" id="KW-1185">Reference proteome</keyword>
<proteinExistence type="predicted"/>
<reference evidence="1 2" key="1">
    <citation type="submission" date="2021-08" db="EMBL/GenBank/DDBJ databases">
        <title>Comparative Genomics Analysis of the Genus Qipengyuania Reveals Extensive Genetic Diversity and Metabolic Versatility, Including the Description of Fifteen Novel Species.</title>
        <authorList>
            <person name="Liu Y."/>
        </authorList>
    </citation>
    <scope>NUCLEOTIDE SEQUENCE [LARGE SCALE GENOMIC DNA]</scope>
    <source>
        <strain evidence="1 2">GH25</strain>
    </source>
</reference>
<dbReference type="Pfam" id="PF04364">
    <property type="entry name" value="DNA_pol3_chi"/>
    <property type="match status" value="1"/>
</dbReference>
<comment type="caution">
    <text evidence="1">The sequence shown here is derived from an EMBL/GenBank/DDBJ whole genome shotgun (WGS) entry which is preliminary data.</text>
</comment>
<dbReference type="RefSeq" id="WP_221597729.1">
    <property type="nucleotide sequence ID" value="NZ_JAHWXO010000003.1"/>
</dbReference>
<dbReference type="EMBL" id="JAIGNQ010000002">
    <property type="protein sequence ID" value="MBX7488318.1"/>
    <property type="molecule type" value="Genomic_DNA"/>
</dbReference>